<dbReference type="PROSITE" id="PS50082">
    <property type="entry name" value="WD_REPEATS_2"/>
    <property type="match status" value="4"/>
</dbReference>
<name>A0A4E0R2V8_FASHE</name>
<feature type="repeat" description="WD" evidence="6">
    <location>
        <begin position="372"/>
        <end position="404"/>
    </location>
</feature>
<dbReference type="GO" id="GO:0006367">
    <property type="term" value="P:transcription initiation at RNA polymerase II promoter"/>
    <property type="evidence" value="ECO:0007669"/>
    <property type="project" value="TreeGrafter"/>
</dbReference>
<evidence type="ECO:0000256" key="7">
    <source>
        <dbReference type="SAM" id="MobiDB-lite"/>
    </source>
</evidence>
<dbReference type="InterPro" id="IPR007582">
    <property type="entry name" value="TFIID_NTD2"/>
</dbReference>
<evidence type="ECO:0000313" key="10">
    <source>
        <dbReference type="Proteomes" id="UP000230066"/>
    </source>
</evidence>
<keyword evidence="3 6" id="KW-0853">WD repeat</keyword>
<comment type="caution">
    <text evidence="9">The sequence shown here is derived from an EMBL/GenBank/DDBJ whole genome shotgun (WGS) entry which is preliminary data.</text>
</comment>
<sequence>MNQNTLVQSTNVSYLSLRRYRTTTRFVVSHHNLFLKLELSTLLYPVFVYLYLRLISGGLCDEARRFLETFRKYQEDFYQSDIILLAHITDPDQLLLNPLVESFRSSEFVVSVANSSYTLLRHFLQQNGLGIIQNVLNEQLSIEVIDGPPRTRLQLDVRRGALFGEAPREANKEPVLYGLLLDPALRNSGGTESSQMITDGPLNDAADVPTKKKKRRDILSTASTGHAGKDAQKTDSNSPSMDRIPLPKLRDTIIEARQALARENATLLRGHRQQQKPIGTSVVMYTVCNVQAGESTLAIRRGGVNCTSFSDNAGWLAAGFGSGRIRVWSLGPESLRKMLPASELTLLDKDDSRVKTKMLYDENGDHHPTRDLLGHVGGVHGVAFSPDRQLIVSGGSDGTVRLWSSLLWGGALTVWRDHLLPVWSVAWAPVYGHYVATGGADRSAHLYSTDHAPDALRVFVGHRADVTSVCLHPNVNYLATGSADRAVRLFDVRSGKLVRLYTGHKGSVQCLAFSPCGRYLASGGWCGAVCIWDLGSGHQVGQLGGYAASRPLGQSHRRTEVEESFSPSAGQWLTGPVVSLAYCPDQSGRLAAGGLEGVVRLWNVNTGRSTSHTPRTGSSNTTSTGPSAIPGLVGLHRASKQKQLGRNQGSGSIISSQWAGYYTPVSGSEVSDTCLSETFFTRRTSVLGLQYVHPYLMLAAGPYNQQ</sequence>
<dbReference type="InterPro" id="IPR036322">
    <property type="entry name" value="WD40_repeat_dom_sf"/>
</dbReference>
<comment type="subcellular location">
    <subcellularLocation>
        <location evidence="1">Nucleus</location>
    </subcellularLocation>
</comment>
<dbReference type="GO" id="GO:0003743">
    <property type="term" value="F:translation initiation factor activity"/>
    <property type="evidence" value="ECO:0007669"/>
    <property type="project" value="UniProtKB-KW"/>
</dbReference>
<gene>
    <name evidence="9" type="ORF">D915_007567</name>
</gene>
<organism evidence="9 10">
    <name type="scientific">Fasciola hepatica</name>
    <name type="common">Liver fluke</name>
    <dbReference type="NCBI Taxonomy" id="6192"/>
    <lineage>
        <taxon>Eukaryota</taxon>
        <taxon>Metazoa</taxon>
        <taxon>Spiralia</taxon>
        <taxon>Lophotrochozoa</taxon>
        <taxon>Platyhelminthes</taxon>
        <taxon>Trematoda</taxon>
        <taxon>Digenea</taxon>
        <taxon>Plagiorchiida</taxon>
        <taxon>Echinostomata</taxon>
        <taxon>Echinostomatoidea</taxon>
        <taxon>Fasciolidae</taxon>
        <taxon>Fasciola</taxon>
    </lineage>
</organism>
<dbReference type="PANTHER" id="PTHR19879:SF1">
    <property type="entry name" value="CANNONBALL-RELATED"/>
    <property type="match status" value="1"/>
</dbReference>
<dbReference type="SMART" id="SM00320">
    <property type="entry name" value="WD40"/>
    <property type="match status" value="6"/>
</dbReference>
<dbReference type="EMBL" id="JXXN02003214">
    <property type="protein sequence ID" value="THD21833.1"/>
    <property type="molecule type" value="Genomic_DNA"/>
</dbReference>
<dbReference type="Gene3D" id="2.130.10.10">
    <property type="entry name" value="YVTN repeat-like/Quinoprotein amine dehydrogenase"/>
    <property type="match status" value="3"/>
</dbReference>
<feature type="repeat" description="WD" evidence="6">
    <location>
        <begin position="501"/>
        <end position="542"/>
    </location>
</feature>
<feature type="repeat" description="WD" evidence="6">
    <location>
        <begin position="459"/>
        <end position="500"/>
    </location>
</feature>
<dbReference type="InterPro" id="IPR001680">
    <property type="entry name" value="WD40_rpt"/>
</dbReference>
<dbReference type="GO" id="GO:0016251">
    <property type="term" value="F:RNA polymerase II general transcription initiation factor activity"/>
    <property type="evidence" value="ECO:0007669"/>
    <property type="project" value="TreeGrafter"/>
</dbReference>
<dbReference type="CDD" id="cd08044">
    <property type="entry name" value="TAF5_NTD2"/>
    <property type="match status" value="1"/>
</dbReference>
<dbReference type="InterPro" id="IPR020472">
    <property type="entry name" value="WD40_PAC1"/>
</dbReference>
<keyword evidence="4" id="KW-0677">Repeat</keyword>
<feature type="region of interest" description="Disordered" evidence="7">
    <location>
        <begin position="189"/>
        <end position="246"/>
    </location>
</feature>
<protein>
    <submittedName>
        <fullName evidence="9">Transcription initiation factor TFIID subunit 5</fullName>
    </submittedName>
</protein>
<dbReference type="CDD" id="cd00200">
    <property type="entry name" value="WD40"/>
    <property type="match status" value="1"/>
</dbReference>
<dbReference type="Gene3D" id="1.25.40.500">
    <property type="entry name" value="TFIID subunit TAF5, NTD2 domain"/>
    <property type="match status" value="1"/>
</dbReference>
<evidence type="ECO:0000259" key="8">
    <source>
        <dbReference type="Pfam" id="PF04494"/>
    </source>
</evidence>
<dbReference type="Proteomes" id="UP000230066">
    <property type="component" value="Unassembled WGS sequence"/>
</dbReference>
<evidence type="ECO:0000256" key="6">
    <source>
        <dbReference type="PROSITE-ProRule" id="PRU00221"/>
    </source>
</evidence>
<dbReference type="PRINTS" id="PR00320">
    <property type="entry name" value="GPROTEINBRPT"/>
</dbReference>
<proteinExistence type="inferred from homology"/>
<keyword evidence="5" id="KW-0539">Nucleus</keyword>
<dbReference type="Pfam" id="PF04494">
    <property type="entry name" value="TFIID_NTD2"/>
    <property type="match status" value="1"/>
</dbReference>
<feature type="repeat" description="WD" evidence="6">
    <location>
        <begin position="577"/>
        <end position="612"/>
    </location>
</feature>
<dbReference type="GO" id="GO:0005669">
    <property type="term" value="C:transcription factor TFIID complex"/>
    <property type="evidence" value="ECO:0007669"/>
    <property type="project" value="TreeGrafter"/>
</dbReference>
<dbReference type="SUPFAM" id="SSF50978">
    <property type="entry name" value="WD40 repeat-like"/>
    <property type="match status" value="1"/>
</dbReference>
<dbReference type="PANTHER" id="PTHR19879">
    <property type="entry name" value="TRANSCRIPTION INITIATION FACTOR TFIID"/>
    <property type="match status" value="1"/>
</dbReference>
<feature type="region of interest" description="Disordered" evidence="7">
    <location>
        <begin position="606"/>
        <end position="631"/>
    </location>
</feature>
<accession>A0A4E0R2V8</accession>
<evidence type="ECO:0000256" key="2">
    <source>
        <dbReference type="ARBA" id="ARBA00009435"/>
    </source>
</evidence>
<keyword evidence="10" id="KW-1185">Reference proteome</keyword>
<dbReference type="Pfam" id="PF00400">
    <property type="entry name" value="WD40"/>
    <property type="match status" value="5"/>
</dbReference>
<evidence type="ECO:0000256" key="1">
    <source>
        <dbReference type="ARBA" id="ARBA00004123"/>
    </source>
</evidence>
<dbReference type="InterPro" id="IPR015943">
    <property type="entry name" value="WD40/YVTN_repeat-like_dom_sf"/>
</dbReference>
<comment type="similarity">
    <text evidence="2">Belongs to the WD repeat TAF5 family.</text>
</comment>
<dbReference type="PROSITE" id="PS50294">
    <property type="entry name" value="WD_REPEATS_REGION"/>
    <property type="match status" value="3"/>
</dbReference>
<reference evidence="9" key="1">
    <citation type="submission" date="2019-03" db="EMBL/GenBank/DDBJ databases">
        <title>Improved annotation for the trematode Fasciola hepatica.</title>
        <authorList>
            <person name="Choi Y.-J."/>
            <person name="Martin J."/>
            <person name="Mitreva M."/>
        </authorList>
    </citation>
    <scope>NUCLEOTIDE SEQUENCE [LARGE SCALE GENOMIC DNA]</scope>
</reference>
<dbReference type="SUPFAM" id="SSF160897">
    <property type="entry name" value="Taf5 N-terminal domain-like"/>
    <property type="match status" value="1"/>
</dbReference>
<feature type="compositionally biased region" description="Low complexity" evidence="7">
    <location>
        <begin position="613"/>
        <end position="627"/>
    </location>
</feature>
<evidence type="ECO:0000313" key="9">
    <source>
        <dbReference type="EMBL" id="THD21833.1"/>
    </source>
</evidence>
<evidence type="ECO:0000256" key="3">
    <source>
        <dbReference type="ARBA" id="ARBA00022574"/>
    </source>
</evidence>
<dbReference type="AlphaFoldDB" id="A0A4E0R2V8"/>
<dbReference type="InterPro" id="IPR037264">
    <property type="entry name" value="TFIID_NTD2_sf"/>
</dbReference>
<evidence type="ECO:0000256" key="4">
    <source>
        <dbReference type="ARBA" id="ARBA00022737"/>
    </source>
</evidence>
<evidence type="ECO:0000256" key="5">
    <source>
        <dbReference type="ARBA" id="ARBA00023242"/>
    </source>
</evidence>
<feature type="domain" description="TFIID subunit TAF5 NTD2" evidence="8">
    <location>
        <begin position="18"/>
        <end position="140"/>
    </location>
</feature>